<dbReference type="PANTHER" id="PTHR42852">
    <property type="entry name" value="THIOL:DISULFIDE INTERCHANGE PROTEIN DSBE"/>
    <property type="match status" value="1"/>
</dbReference>
<dbReference type="InterPro" id="IPR025380">
    <property type="entry name" value="DUF4369"/>
</dbReference>
<comment type="subcellular location">
    <subcellularLocation>
        <location evidence="1">Cell envelope</location>
    </subcellularLocation>
</comment>
<dbReference type="EMBL" id="JASHID010000002">
    <property type="protein sequence ID" value="MDI9863411.1"/>
    <property type="molecule type" value="Genomic_DNA"/>
</dbReference>
<evidence type="ECO:0000256" key="4">
    <source>
        <dbReference type="ARBA" id="ARBA00023284"/>
    </source>
</evidence>
<comment type="caution">
    <text evidence="7">The sequence shown here is derived from an EMBL/GenBank/DDBJ whole genome shotgun (WGS) entry which is preliminary data.</text>
</comment>
<dbReference type="InterPro" id="IPR013766">
    <property type="entry name" value="Thioredoxin_domain"/>
</dbReference>
<evidence type="ECO:0000256" key="3">
    <source>
        <dbReference type="ARBA" id="ARBA00023157"/>
    </source>
</evidence>
<gene>
    <name evidence="7" type="ORF">QM480_03680</name>
</gene>
<accession>A0ABT6YJT6</accession>
<name>A0ABT6YJT6_9BACT</name>
<dbReference type="Pfam" id="PF14289">
    <property type="entry name" value="DUF4369"/>
    <property type="match status" value="1"/>
</dbReference>
<feature type="chain" id="PRO_5046981091" evidence="5">
    <location>
        <begin position="21"/>
        <end position="369"/>
    </location>
</feature>
<evidence type="ECO:0000259" key="6">
    <source>
        <dbReference type="PROSITE" id="PS51352"/>
    </source>
</evidence>
<dbReference type="RefSeq" id="WP_283368711.1">
    <property type="nucleotide sequence ID" value="NZ_JASHID010000002.1"/>
</dbReference>
<dbReference type="PROSITE" id="PS51352">
    <property type="entry name" value="THIOREDOXIN_2"/>
    <property type="match status" value="1"/>
</dbReference>
<organism evidence="7 8">
    <name type="scientific">Flectobacillus longus</name>
    <dbReference type="NCBI Taxonomy" id="2984207"/>
    <lineage>
        <taxon>Bacteria</taxon>
        <taxon>Pseudomonadati</taxon>
        <taxon>Bacteroidota</taxon>
        <taxon>Cytophagia</taxon>
        <taxon>Cytophagales</taxon>
        <taxon>Flectobacillaceae</taxon>
        <taxon>Flectobacillus</taxon>
    </lineage>
</organism>
<dbReference type="Pfam" id="PF00578">
    <property type="entry name" value="AhpC-TSA"/>
    <property type="match status" value="1"/>
</dbReference>
<dbReference type="Gene3D" id="3.40.30.10">
    <property type="entry name" value="Glutaredoxin"/>
    <property type="match status" value="1"/>
</dbReference>
<feature type="domain" description="Thioredoxin" evidence="6">
    <location>
        <begin position="231"/>
        <end position="369"/>
    </location>
</feature>
<dbReference type="InterPro" id="IPR000866">
    <property type="entry name" value="AhpC/TSA"/>
</dbReference>
<proteinExistence type="predicted"/>
<keyword evidence="8" id="KW-1185">Reference proteome</keyword>
<evidence type="ECO:0000313" key="7">
    <source>
        <dbReference type="EMBL" id="MDI9863411.1"/>
    </source>
</evidence>
<evidence type="ECO:0000313" key="8">
    <source>
        <dbReference type="Proteomes" id="UP001236569"/>
    </source>
</evidence>
<sequence length="369" mass="41863">MKNFGNALLWLLLICSSALGQKQYEQIQKYQISGKIEGLKKRKVFLKSYFHEKEIIDSVFSQDGNFRFQGKLAYPQTFTLYLSPMTDERKIVVQAGNMQVTAKAGDLEHAQIQGSSANDDMDIYQEQIKLGRKFAKGVSAVESDNTLTSTEKQRKIYAIFTKVESFYDSVTTEFVKSHPNSIVSAMVIQSRFIQANNEAKARESFEVLTDVVKKSFYGKTIQSYLFANEKVSVGKIAPEITIQDVNGNPFQLSSLQGKFVLIDFWASWSGPCRQENPNLVQMYQAFKEKDFEIVGVSIDDNTKSWTKAIETDSLQWKQVSDGNGMEGEVAKRYLISAIPTNFLLDKRGKIIAKNLRGEELKKALDYFIK</sequence>
<dbReference type="Proteomes" id="UP001236569">
    <property type="component" value="Unassembled WGS sequence"/>
</dbReference>
<dbReference type="SUPFAM" id="SSF52833">
    <property type="entry name" value="Thioredoxin-like"/>
    <property type="match status" value="1"/>
</dbReference>
<dbReference type="InterPro" id="IPR036249">
    <property type="entry name" value="Thioredoxin-like_sf"/>
</dbReference>
<reference evidence="7 8" key="1">
    <citation type="submission" date="2023-05" db="EMBL/GenBank/DDBJ databases">
        <title>Novel species of genus Flectobacillus isolated from stream in China.</title>
        <authorList>
            <person name="Lu H."/>
        </authorList>
    </citation>
    <scope>NUCLEOTIDE SEQUENCE [LARGE SCALE GENOMIC DNA]</scope>
    <source>
        <strain evidence="7 8">DC10W</strain>
    </source>
</reference>
<feature type="signal peptide" evidence="5">
    <location>
        <begin position="1"/>
        <end position="20"/>
    </location>
</feature>
<keyword evidence="2" id="KW-0201">Cytochrome c-type biogenesis</keyword>
<dbReference type="PANTHER" id="PTHR42852:SF6">
    <property type="entry name" value="THIOL:DISULFIDE INTERCHANGE PROTEIN DSBE"/>
    <property type="match status" value="1"/>
</dbReference>
<protein>
    <submittedName>
        <fullName evidence="7">TlpA disulfide reductase family protein</fullName>
    </submittedName>
</protein>
<dbReference type="CDD" id="cd02966">
    <property type="entry name" value="TlpA_like_family"/>
    <property type="match status" value="1"/>
</dbReference>
<dbReference type="InterPro" id="IPR050553">
    <property type="entry name" value="Thioredoxin_ResA/DsbE_sf"/>
</dbReference>
<keyword evidence="4" id="KW-0676">Redox-active center</keyword>
<evidence type="ECO:0000256" key="5">
    <source>
        <dbReference type="SAM" id="SignalP"/>
    </source>
</evidence>
<keyword evidence="3" id="KW-1015">Disulfide bond</keyword>
<evidence type="ECO:0000256" key="2">
    <source>
        <dbReference type="ARBA" id="ARBA00022748"/>
    </source>
</evidence>
<evidence type="ECO:0000256" key="1">
    <source>
        <dbReference type="ARBA" id="ARBA00004196"/>
    </source>
</evidence>
<keyword evidence="5" id="KW-0732">Signal</keyword>